<keyword evidence="3" id="KW-1185">Reference proteome</keyword>
<evidence type="ECO:0000313" key="2">
    <source>
        <dbReference type="EMBL" id="KAB8135728.1"/>
    </source>
</evidence>
<feature type="transmembrane region" description="Helical" evidence="1">
    <location>
        <begin position="41"/>
        <end position="61"/>
    </location>
</feature>
<reference evidence="2 3" key="1">
    <citation type="submission" date="2019-10" db="EMBL/GenBank/DDBJ databases">
        <title>Gracilibacillus sp. nov. isolated from rice seeds.</title>
        <authorList>
            <person name="He S."/>
        </authorList>
    </citation>
    <scope>NUCLEOTIDE SEQUENCE [LARGE SCALE GENOMIC DNA]</scope>
    <source>
        <strain evidence="2 3">TD8</strain>
    </source>
</reference>
<feature type="transmembrane region" description="Helical" evidence="1">
    <location>
        <begin position="15"/>
        <end position="35"/>
    </location>
</feature>
<dbReference type="EMBL" id="WEID01000052">
    <property type="protein sequence ID" value="KAB8135728.1"/>
    <property type="molecule type" value="Genomic_DNA"/>
</dbReference>
<keyword evidence="1" id="KW-1133">Transmembrane helix</keyword>
<comment type="caution">
    <text evidence="2">The sequence shown here is derived from an EMBL/GenBank/DDBJ whole genome shotgun (WGS) entry which is preliminary data.</text>
</comment>
<keyword evidence="1" id="KW-0472">Membrane</keyword>
<keyword evidence="1" id="KW-0812">Transmembrane</keyword>
<evidence type="ECO:0000313" key="3">
    <source>
        <dbReference type="Proteomes" id="UP000480246"/>
    </source>
</evidence>
<dbReference type="Proteomes" id="UP000480246">
    <property type="component" value="Unassembled WGS sequence"/>
</dbReference>
<sequence length="67" mass="8104">MSDNKEQNYYLKKYWKAWVGFSSIFLLLILLHEFVIEFGGLRYFILIIPLVVPAIFYYYALFREKGN</sequence>
<dbReference type="AlphaFoldDB" id="A0A7C8GT34"/>
<name>A0A7C8GT34_9BACI</name>
<organism evidence="2 3">
    <name type="scientific">Gracilibacillus oryzae</name>
    <dbReference type="NCBI Taxonomy" id="1672701"/>
    <lineage>
        <taxon>Bacteria</taxon>
        <taxon>Bacillati</taxon>
        <taxon>Bacillota</taxon>
        <taxon>Bacilli</taxon>
        <taxon>Bacillales</taxon>
        <taxon>Bacillaceae</taxon>
        <taxon>Gracilibacillus</taxon>
    </lineage>
</organism>
<dbReference type="RefSeq" id="WP_153403199.1">
    <property type="nucleotide sequence ID" value="NZ_ML762430.1"/>
</dbReference>
<gene>
    <name evidence="2" type="ORF">F9U64_10660</name>
</gene>
<proteinExistence type="predicted"/>
<protein>
    <submittedName>
        <fullName evidence="2">Uncharacterized protein</fullName>
    </submittedName>
</protein>
<evidence type="ECO:0000256" key="1">
    <source>
        <dbReference type="SAM" id="Phobius"/>
    </source>
</evidence>
<accession>A0A7C8GT34</accession>